<name>A0A0A8ZE22_ARUDO</name>
<organism evidence="2">
    <name type="scientific">Arundo donax</name>
    <name type="common">Giant reed</name>
    <name type="synonym">Donax arundinaceus</name>
    <dbReference type="NCBI Taxonomy" id="35708"/>
    <lineage>
        <taxon>Eukaryota</taxon>
        <taxon>Viridiplantae</taxon>
        <taxon>Streptophyta</taxon>
        <taxon>Embryophyta</taxon>
        <taxon>Tracheophyta</taxon>
        <taxon>Spermatophyta</taxon>
        <taxon>Magnoliopsida</taxon>
        <taxon>Liliopsida</taxon>
        <taxon>Poales</taxon>
        <taxon>Poaceae</taxon>
        <taxon>PACMAD clade</taxon>
        <taxon>Arundinoideae</taxon>
        <taxon>Arundineae</taxon>
        <taxon>Arundo</taxon>
    </lineage>
</organism>
<evidence type="ECO:0000256" key="1">
    <source>
        <dbReference type="SAM" id="MobiDB-lite"/>
    </source>
</evidence>
<reference evidence="2" key="2">
    <citation type="journal article" date="2015" name="Data Brief">
        <title>Shoot transcriptome of the giant reed, Arundo donax.</title>
        <authorList>
            <person name="Barrero R.A."/>
            <person name="Guerrero F.D."/>
            <person name="Moolhuijzen P."/>
            <person name="Goolsby J.A."/>
            <person name="Tidwell J."/>
            <person name="Bellgard S.E."/>
            <person name="Bellgard M.I."/>
        </authorList>
    </citation>
    <scope>NUCLEOTIDE SEQUENCE</scope>
    <source>
        <tissue evidence="2">Shoot tissue taken approximately 20 cm above the soil surface</tissue>
    </source>
</reference>
<sequence>MGPLASAHMHPKSLPAPCPRGGRGDGEVMVRAQEEGSRWLGGAGASSAASTQLPSLTCFPEDERGGASAWSHCLHGPRRRDMASSLSPLWSKAGSRRSDQGRVDLACSSFPRPPVL</sequence>
<evidence type="ECO:0000313" key="2">
    <source>
        <dbReference type="EMBL" id="JAD37614.1"/>
    </source>
</evidence>
<dbReference type="EMBL" id="GBRH01260281">
    <property type="protein sequence ID" value="JAD37614.1"/>
    <property type="molecule type" value="Transcribed_RNA"/>
</dbReference>
<feature type="region of interest" description="Disordered" evidence="1">
    <location>
        <begin position="1"/>
        <end position="116"/>
    </location>
</feature>
<reference evidence="2" key="1">
    <citation type="submission" date="2014-09" db="EMBL/GenBank/DDBJ databases">
        <authorList>
            <person name="Magalhaes I.L.F."/>
            <person name="Oliveira U."/>
            <person name="Santos F.R."/>
            <person name="Vidigal T.H.D.A."/>
            <person name="Brescovit A.D."/>
            <person name="Santos A.J."/>
        </authorList>
    </citation>
    <scope>NUCLEOTIDE SEQUENCE</scope>
    <source>
        <tissue evidence="2">Shoot tissue taken approximately 20 cm above the soil surface</tissue>
    </source>
</reference>
<dbReference type="AlphaFoldDB" id="A0A0A8ZE22"/>
<proteinExistence type="predicted"/>
<protein>
    <submittedName>
        <fullName evidence="2">Uncharacterized protein</fullName>
    </submittedName>
</protein>
<accession>A0A0A8ZE22</accession>
<feature type="compositionally biased region" description="Basic and acidic residues" evidence="1">
    <location>
        <begin position="22"/>
        <end position="37"/>
    </location>
</feature>